<dbReference type="InterPro" id="IPR010994">
    <property type="entry name" value="RuvA_2-like"/>
</dbReference>
<evidence type="ECO:0008006" key="5">
    <source>
        <dbReference type="Google" id="ProtNLM"/>
    </source>
</evidence>
<organism evidence="2 4">
    <name type="scientific">Didymodactylos carnosus</name>
    <dbReference type="NCBI Taxonomy" id="1234261"/>
    <lineage>
        <taxon>Eukaryota</taxon>
        <taxon>Metazoa</taxon>
        <taxon>Spiralia</taxon>
        <taxon>Gnathifera</taxon>
        <taxon>Rotifera</taxon>
        <taxon>Eurotatoria</taxon>
        <taxon>Bdelloidea</taxon>
        <taxon>Philodinida</taxon>
        <taxon>Philodinidae</taxon>
        <taxon>Didymodactylos</taxon>
    </lineage>
</organism>
<feature type="compositionally biased region" description="Low complexity" evidence="1">
    <location>
        <begin position="245"/>
        <end position="258"/>
    </location>
</feature>
<name>A0A814H6C4_9BILA</name>
<dbReference type="CDD" id="cd10283">
    <property type="entry name" value="MnuA_DNase1-like"/>
    <property type="match status" value="1"/>
</dbReference>
<evidence type="ECO:0000313" key="2">
    <source>
        <dbReference type="EMBL" id="CAF1005002.1"/>
    </source>
</evidence>
<dbReference type="EMBL" id="CAJOBC010003294">
    <property type="protein sequence ID" value="CAF3776352.1"/>
    <property type="molecule type" value="Genomic_DNA"/>
</dbReference>
<accession>A0A814H6C4</accession>
<dbReference type="EMBL" id="CAJNOQ010003294">
    <property type="protein sequence ID" value="CAF1005002.1"/>
    <property type="molecule type" value="Genomic_DNA"/>
</dbReference>
<dbReference type="Pfam" id="PF12836">
    <property type="entry name" value="HHH_3"/>
    <property type="match status" value="2"/>
</dbReference>
<keyword evidence="4" id="KW-1185">Reference proteome</keyword>
<dbReference type="OrthoDB" id="6237065at2759"/>
<dbReference type="SUPFAM" id="SSF56219">
    <property type="entry name" value="DNase I-like"/>
    <property type="match status" value="1"/>
</dbReference>
<sequence>MHENTLVCDMGNKHGCLSAACSSKHAKKSLTIATTENIQNASNNEEENRLNINHANEEELMLLPGIDRRIAQNIIEHRQATGNFKNVEDVALVNGINADVFAIISADICIENPPESDNLHLNSKSSTIMTPSIPQTGTTATHNNERVNINSATLDELRTIPGLEQKLAERIIRQREKKGPFQFVEDMLKIKGFNYMVLDSIRPHVTVDHQQVNESDDKCYECTNHNKNGTDTKHGSVITVPDGLSSSADDNNNLNSMLNRKKSNSDSLSIAALLYDMLPSEIHAMLLSYTNPLLERKLLLGICQINVESNVRFASWNLQQLNLDKVKNPGVREVICRTILEYNINLIGIQEIGHKDALDLIIDELNNPSLSLVKEWMGKPGKWKHTTSDSCGEMRQGNEYLGYIYDESYNITLKKASLFPLKDHFTHLPYIAVYKIHNIEIALVNVHLKATHLDEEGNVKTVDKALSLSAMAEAMKDTIEQKRVIIFGDFNQSPESEEFKPLITHGFSYLTNANTNISNQTPNGSTCVDNMWLSTEVKQFHTNNFGVIRDNLTSPWIPNGWDWGGLVSNHCPIWTDFEISEYC</sequence>
<evidence type="ECO:0000313" key="4">
    <source>
        <dbReference type="Proteomes" id="UP000663829"/>
    </source>
</evidence>
<protein>
    <recommendedName>
        <fullName evidence="5">Endonuclease/exonuclease/phosphatase family domain-containing protein 1</fullName>
    </recommendedName>
</protein>
<dbReference type="Gene3D" id="1.10.150.320">
    <property type="entry name" value="Photosystem II 12 kDa extrinsic protein"/>
    <property type="match status" value="2"/>
</dbReference>
<evidence type="ECO:0000256" key="1">
    <source>
        <dbReference type="SAM" id="MobiDB-lite"/>
    </source>
</evidence>
<proteinExistence type="predicted"/>
<comment type="caution">
    <text evidence="2">The sequence shown here is derived from an EMBL/GenBank/DDBJ whole genome shotgun (WGS) entry which is preliminary data.</text>
</comment>
<gene>
    <name evidence="2" type="ORF">GPM918_LOCUS13962</name>
    <name evidence="3" type="ORF">SRO942_LOCUS13962</name>
</gene>
<dbReference type="InterPro" id="IPR051675">
    <property type="entry name" value="Endo/Exo/Phosphatase_dom_1"/>
</dbReference>
<dbReference type="PANTHER" id="PTHR21180:SF32">
    <property type="entry name" value="ENDONUCLEASE_EXONUCLEASE_PHOSPHATASE FAMILY DOMAIN-CONTAINING PROTEIN 1"/>
    <property type="match status" value="1"/>
</dbReference>
<reference evidence="2" key="1">
    <citation type="submission" date="2021-02" db="EMBL/GenBank/DDBJ databases">
        <authorList>
            <person name="Nowell W R."/>
        </authorList>
    </citation>
    <scope>NUCLEOTIDE SEQUENCE</scope>
</reference>
<dbReference type="PANTHER" id="PTHR21180">
    <property type="entry name" value="ENDONUCLEASE/EXONUCLEASE/PHOSPHATASE FAMILY DOMAIN-CONTAINING PROTEIN 1"/>
    <property type="match status" value="1"/>
</dbReference>
<dbReference type="Proteomes" id="UP000681722">
    <property type="component" value="Unassembled WGS sequence"/>
</dbReference>
<feature type="region of interest" description="Disordered" evidence="1">
    <location>
        <begin position="230"/>
        <end position="261"/>
    </location>
</feature>
<evidence type="ECO:0000313" key="3">
    <source>
        <dbReference type="EMBL" id="CAF3776352.1"/>
    </source>
</evidence>
<dbReference type="Proteomes" id="UP000663829">
    <property type="component" value="Unassembled WGS sequence"/>
</dbReference>
<dbReference type="InterPro" id="IPR036691">
    <property type="entry name" value="Endo/exonu/phosph_ase_sf"/>
</dbReference>
<dbReference type="GO" id="GO:0005886">
    <property type="term" value="C:plasma membrane"/>
    <property type="evidence" value="ECO:0007669"/>
    <property type="project" value="TreeGrafter"/>
</dbReference>
<dbReference type="Gene3D" id="3.60.10.10">
    <property type="entry name" value="Endonuclease/exonuclease/phosphatase"/>
    <property type="match status" value="1"/>
</dbReference>
<dbReference type="AlphaFoldDB" id="A0A814H6C4"/>
<dbReference type="SUPFAM" id="SSF47781">
    <property type="entry name" value="RuvA domain 2-like"/>
    <property type="match status" value="2"/>
</dbReference>